<evidence type="ECO:0000256" key="1">
    <source>
        <dbReference type="SAM" id="Phobius"/>
    </source>
</evidence>
<accession>A0ABR6SZS4</accession>
<reference evidence="2 3" key="1">
    <citation type="submission" date="2020-03" db="EMBL/GenBank/DDBJ databases">
        <title>Soil Listeria distribution.</title>
        <authorList>
            <person name="Liao J."/>
            <person name="Wiedmann M."/>
        </authorList>
    </citation>
    <scope>NUCLEOTIDE SEQUENCE [LARGE SCALE GENOMIC DNA]</scope>
    <source>
        <strain evidence="2 3">FSL L7-1515</strain>
    </source>
</reference>
<keyword evidence="3" id="KW-1185">Reference proteome</keyword>
<organism evidence="2 3">
    <name type="scientific">Listeria immobilis</name>
    <dbReference type="NCBI Taxonomy" id="2713502"/>
    <lineage>
        <taxon>Bacteria</taxon>
        <taxon>Bacillati</taxon>
        <taxon>Bacillota</taxon>
        <taxon>Bacilli</taxon>
        <taxon>Bacillales</taxon>
        <taxon>Listeriaceae</taxon>
        <taxon>Listeria</taxon>
    </lineage>
</organism>
<keyword evidence="1" id="KW-0812">Transmembrane</keyword>
<keyword evidence="1" id="KW-0472">Membrane</keyword>
<protein>
    <submittedName>
        <fullName evidence="2">Uncharacterized protein</fullName>
    </submittedName>
</protein>
<comment type="caution">
    <text evidence="2">The sequence shown here is derived from an EMBL/GenBank/DDBJ whole genome shotgun (WGS) entry which is preliminary data.</text>
</comment>
<dbReference type="EMBL" id="JAASUB010000025">
    <property type="protein sequence ID" value="MBC1511166.1"/>
    <property type="molecule type" value="Genomic_DNA"/>
</dbReference>
<keyword evidence="1" id="KW-1133">Transmembrane helix</keyword>
<proteinExistence type="predicted"/>
<feature type="transmembrane region" description="Helical" evidence="1">
    <location>
        <begin position="31"/>
        <end position="56"/>
    </location>
</feature>
<dbReference type="Proteomes" id="UP000587800">
    <property type="component" value="Unassembled WGS sequence"/>
</dbReference>
<name>A0ABR6SZS4_9LIST</name>
<dbReference type="RefSeq" id="WP_185348423.1">
    <property type="nucleotide sequence ID" value="NZ_JAASTV010000020.1"/>
</dbReference>
<gene>
    <name evidence="2" type="ORF">HCJ59_14895</name>
</gene>
<sequence>MDPIQEEEKKLGRHAKKAKRSKIFSELGDNILYYGLPLLFIGMIVFLFLSVVNGLIRASDEEIEEIAPHYIQVELGEHYQLKTWEYTNSFFQTEISYIGVNEKTNKRKEVIHEKVTLHEMEETLAKEKTRKKLEKQLDSR</sequence>
<evidence type="ECO:0000313" key="3">
    <source>
        <dbReference type="Proteomes" id="UP000587800"/>
    </source>
</evidence>
<evidence type="ECO:0000313" key="2">
    <source>
        <dbReference type="EMBL" id="MBC1511166.1"/>
    </source>
</evidence>